<feature type="domain" description="PTS EIIA type-2" evidence="9">
    <location>
        <begin position="696"/>
        <end position="842"/>
    </location>
</feature>
<evidence type="ECO:0000256" key="3">
    <source>
        <dbReference type="ARBA" id="ARBA00022449"/>
    </source>
</evidence>
<feature type="transmembrane region" description="Helical" evidence="8">
    <location>
        <begin position="23"/>
        <end position="41"/>
    </location>
</feature>
<sequence length="869" mass="94550">MPQKDACMDALLHHFETPFTDPVLIFAVVMLMLLVAPLAVRKMRLPEIIGLLLAGVIAGPNALGLLERDATFQLLGTVGLLYIMFTAGLEIDLNRFAKYRNHSLVFGVLTFLVPQTLGTLAGMYILGLEFMVAILLASMFASHTLLAYPVTSRLGVSKSNAVTATVGGTVITDTAALLVLAVVMGSTRGSLDMNFWLTLVIGLGLYVALVFWSIPRVGRWFFRKVGSEGVVEYVFVLAVVFLAAFLAELAGVEAIIGAFMAGLALNRLIPESSTLMNRIEFVGNALFIPFFLISVGMLVDVRVLFSGADALIVAATMVSTALFAKWLAALLTQKVLGYSREEQMVIFGLSAAQAAATLAVVLVAFDVGLFDEAVLNGTIVMIAVTCFVSPMVTERFGRKMALAQEEQGGSGDDEAPQRFLVPLANAAHARALLDFTFLVREHGSEEPVFPLSVVLEEGDTAQAVAAAERMLSAAVVHGASAEVPVVPVTRVAHNLASGIARAVMERRVSDLVVGWSGPASSSAARRANFGVITDQLLQQTEQQVFINHLTQPINTVRRVIVVFPPLIEYHPGYTRALRDIKRLTNAMGALLTGLCLKDEMRRIRGRFDTIKPEIASSFVGFTTMEDLVVTLQRRVEEHDLLIFLSARQGTLPWSPELEALPARLEALASYSMSFVVLSDIDEAQLPAADEEPGLAEAFKARRVRVAMEETEEREALHTLLSCYFEDDASQTYRQEVVEALLRDDPGFTRELIDGVMLVNARSEHVHHPLVFAATRAEGFKTEARADAPVYLMLVALSPLESSLQEHLERFSELGALATQVLDAEALAQLETPTELAEELKRLARDTRAIFPDARDGALELSLTRTDLPG</sequence>
<feature type="transmembrane region" description="Helical" evidence="8">
    <location>
        <begin position="103"/>
        <end position="124"/>
    </location>
</feature>
<feature type="transmembrane region" description="Helical" evidence="8">
    <location>
        <begin position="130"/>
        <end position="150"/>
    </location>
</feature>
<dbReference type="Proteomes" id="UP000321046">
    <property type="component" value="Unassembled WGS sequence"/>
</dbReference>
<keyword evidence="2" id="KW-0813">Transport</keyword>
<dbReference type="InterPro" id="IPR006153">
    <property type="entry name" value="Cation/H_exchanger_TM"/>
</dbReference>
<evidence type="ECO:0000256" key="7">
    <source>
        <dbReference type="ARBA" id="ARBA00023136"/>
    </source>
</evidence>
<proteinExistence type="predicted"/>
<evidence type="ECO:0000256" key="2">
    <source>
        <dbReference type="ARBA" id="ARBA00022448"/>
    </source>
</evidence>
<evidence type="ECO:0000259" key="9">
    <source>
        <dbReference type="PROSITE" id="PS51094"/>
    </source>
</evidence>
<evidence type="ECO:0000313" key="11">
    <source>
        <dbReference type="Proteomes" id="UP000321046"/>
    </source>
</evidence>
<evidence type="ECO:0000256" key="6">
    <source>
        <dbReference type="ARBA" id="ARBA00023065"/>
    </source>
</evidence>
<organism evidence="10 11">
    <name type="scientific">Lujinxingia vulgaris</name>
    <dbReference type="NCBI Taxonomy" id="2600176"/>
    <lineage>
        <taxon>Bacteria</taxon>
        <taxon>Deltaproteobacteria</taxon>
        <taxon>Bradymonadales</taxon>
        <taxon>Lujinxingiaceae</taxon>
        <taxon>Lujinxingia</taxon>
    </lineage>
</organism>
<keyword evidence="7 8" id="KW-0472">Membrane</keyword>
<keyword evidence="5 8" id="KW-1133">Transmembrane helix</keyword>
<keyword evidence="3" id="KW-0050">Antiport</keyword>
<dbReference type="InterPro" id="IPR016152">
    <property type="entry name" value="PTrfase/Anion_transptr"/>
</dbReference>
<evidence type="ECO:0000256" key="8">
    <source>
        <dbReference type="SAM" id="Phobius"/>
    </source>
</evidence>
<evidence type="ECO:0000256" key="4">
    <source>
        <dbReference type="ARBA" id="ARBA00022692"/>
    </source>
</evidence>
<dbReference type="Gene3D" id="1.20.1530.20">
    <property type="match status" value="1"/>
</dbReference>
<feature type="transmembrane region" description="Helical" evidence="8">
    <location>
        <begin position="48"/>
        <end position="66"/>
    </location>
</feature>
<feature type="transmembrane region" description="Helical" evidence="8">
    <location>
        <begin position="373"/>
        <end position="392"/>
    </location>
</feature>
<dbReference type="EMBL" id="VOSL01000108">
    <property type="protein sequence ID" value="TXD32776.1"/>
    <property type="molecule type" value="Genomic_DNA"/>
</dbReference>
<dbReference type="GO" id="GO:1902600">
    <property type="term" value="P:proton transmembrane transport"/>
    <property type="evidence" value="ECO:0007669"/>
    <property type="project" value="InterPro"/>
</dbReference>
<keyword evidence="4 8" id="KW-0812">Transmembrane</keyword>
<feature type="transmembrane region" description="Helical" evidence="8">
    <location>
        <begin position="344"/>
        <end position="367"/>
    </location>
</feature>
<dbReference type="OrthoDB" id="9781411at2"/>
<dbReference type="GO" id="GO:0015297">
    <property type="term" value="F:antiporter activity"/>
    <property type="evidence" value="ECO:0007669"/>
    <property type="project" value="UniProtKB-KW"/>
</dbReference>
<evidence type="ECO:0000313" key="10">
    <source>
        <dbReference type="EMBL" id="TXD32776.1"/>
    </source>
</evidence>
<dbReference type="SUPFAM" id="SSF55804">
    <property type="entry name" value="Phoshotransferase/anion transport protein"/>
    <property type="match status" value="1"/>
</dbReference>
<dbReference type="PROSITE" id="PS51094">
    <property type="entry name" value="PTS_EIIA_TYPE_2"/>
    <property type="match status" value="1"/>
</dbReference>
<dbReference type="GO" id="GO:0016020">
    <property type="term" value="C:membrane"/>
    <property type="evidence" value="ECO:0007669"/>
    <property type="project" value="UniProtKB-SubCell"/>
</dbReference>
<feature type="transmembrane region" description="Helical" evidence="8">
    <location>
        <begin position="281"/>
        <end position="299"/>
    </location>
</feature>
<feature type="transmembrane region" description="Helical" evidence="8">
    <location>
        <begin position="311"/>
        <end position="332"/>
    </location>
</feature>
<dbReference type="AlphaFoldDB" id="A0A5C6X658"/>
<accession>A0A5C6X658</accession>
<dbReference type="Pfam" id="PF00999">
    <property type="entry name" value="Na_H_Exchanger"/>
    <property type="match status" value="1"/>
</dbReference>
<dbReference type="PANTHER" id="PTHR43562:SF4">
    <property type="entry name" value="NA(+)_H(+) ANTIPORTER NHAS5"/>
    <property type="match status" value="1"/>
</dbReference>
<feature type="transmembrane region" description="Helical" evidence="8">
    <location>
        <begin position="226"/>
        <end position="246"/>
    </location>
</feature>
<dbReference type="Gene3D" id="3.40.930.10">
    <property type="entry name" value="Mannitol-specific EII, Chain A"/>
    <property type="match status" value="1"/>
</dbReference>
<comment type="subcellular location">
    <subcellularLocation>
        <location evidence="1">Membrane</location>
        <topology evidence="1">Multi-pass membrane protein</topology>
    </subcellularLocation>
</comment>
<dbReference type="InterPro" id="IPR038770">
    <property type="entry name" value="Na+/solute_symporter_sf"/>
</dbReference>
<feature type="transmembrane region" description="Helical" evidence="8">
    <location>
        <begin position="72"/>
        <end position="91"/>
    </location>
</feature>
<dbReference type="InterPro" id="IPR002178">
    <property type="entry name" value="PTS_EIIA_type-2_dom"/>
</dbReference>
<name>A0A5C6X658_9DELT</name>
<protein>
    <submittedName>
        <fullName evidence="10">Cation:proton antiporter</fullName>
    </submittedName>
</protein>
<evidence type="ECO:0000256" key="1">
    <source>
        <dbReference type="ARBA" id="ARBA00004141"/>
    </source>
</evidence>
<gene>
    <name evidence="10" type="ORF">FRC96_16365</name>
</gene>
<feature type="transmembrane region" description="Helical" evidence="8">
    <location>
        <begin position="195"/>
        <end position="214"/>
    </location>
</feature>
<dbReference type="PANTHER" id="PTHR43562">
    <property type="entry name" value="NAPA-TYPE SODIUM/HYDROGEN ANTIPORTER"/>
    <property type="match status" value="1"/>
</dbReference>
<comment type="caution">
    <text evidence="10">The sequence shown here is derived from an EMBL/GenBank/DDBJ whole genome shotgun (WGS) entry which is preliminary data.</text>
</comment>
<keyword evidence="6" id="KW-0406">Ion transport</keyword>
<evidence type="ECO:0000256" key="5">
    <source>
        <dbReference type="ARBA" id="ARBA00022989"/>
    </source>
</evidence>
<reference evidence="10 11" key="1">
    <citation type="submission" date="2019-08" db="EMBL/GenBank/DDBJ databases">
        <title>Bradymonadales sp. TMQ2.</title>
        <authorList>
            <person name="Liang Q."/>
        </authorList>
    </citation>
    <scope>NUCLEOTIDE SEQUENCE [LARGE SCALE GENOMIC DNA]</scope>
    <source>
        <strain evidence="10 11">TMQ2</strain>
    </source>
</reference>
<feature type="transmembrane region" description="Helical" evidence="8">
    <location>
        <begin position="162"/>
        <end position="183"/>
    </location>
</feature>